<keyword evidence="1" id="KW-0732">Signal</keyword>
<evidence type="ECO:0000313" key="3">
    <source>
        <dbReference type="Proteomes" id="UP000054321"/>
    </source>
</evidence>
<dbReference type="AlphaFoldDB" id="A0A0C3GC92"/>
<evidence type="ECO:0000313" key="2">
    <source>
        <dbReference type="EMBL" id="KIM93775.1"/>
    </source>
</evidence>
<reference evidence="2 3" key="1">
    <citation type="submission" date="2014-04" db="EMBL/GenBank/DDBJ databases">
        <authorList>
            <consortium name="DOE Joint Genome Institute"/>
            <person name="Kuo A."/>
            <person name="Martino E."/>
            <person name="Perotto S."/>
            <person name="Kohler A."/>
            <person name="Nagy L.G."/>
            <person name="Floudas D."/>
            <person name="Copeland A."/>
            <person name="Barry K.W."/>
            <person name="Cichocki N."/>
            <person name="Veneault-Fourrey C."/>
            <person name="LaButti K."/>
            <person name="Lindquist E.A."/>
            <person name="Lipzen A."/>
            <person name="Lundell T."/>
            <person name="Morin E."/>
            <person name="Murat C."/>
            <person name="Sun H."/>
            <person name="Tunlid A."/>
            <person name="Henrissat B."/>
            <person name="Grigoriev I.V."/>
            <person name="Hibbett D.S."/>
            <person name="Martin F."/>
            <person name="Nordberg H.P."/>
            <person name="Cantor M.N."/>
            <person name="Hua S.X."/>
        </authorList>
    </citation>
    <scope>NUCLEOTIDE SEQUENCE [LARGE SCALE GENOMIC DNA]</scope>
    <source>
        <strain evidence="2 3">Zn</strain>
    </source>
</reference>
<name>A0A0C3GC92_OIDMZ</name>
<feature type="signal peptide" evidence="1">
    <location>
        <begin position="1"/>
        <end position="20"/>
    </location>
</feature>
<gene>
    <name evidence="2" type="ORF">OIDMADRAFT_35592</name>
</gene>
<feature type="chain" id="PRO_5002164714" evidence="1">
    <location>
        <begin position="21"/>
        <end position="102"/>
    </location>
</feature>
<dbReference type="OrthoDB" id="3563178at2759"/>
<keyword evidence="3" id="KW-1185">Reference proteome</keyword>
<dbReference type="Proteomes" id="UP000054321">
    <property type="component" value="Unassembled WGS sequence"/>
</dbReference>
<proteinExistence type="predicted"/>
<reference evidence="3" key="2">
    <citation type="submission" date="2015-01" db="EMBL/GenBank/DDBJ databases">
        <title>Evolutionary Origins and Diversification of the Mycorrhizal Mutualists.</title>
        <authorList>
            <consortium name="DOE Joint Genome Institute"/>
            <consortium name="Mycorrhizal Genomics Consortium"/>
            <person name="Kohler A."/>
            <person name="Kuo A."/>
            <person name="Nagy L.G."/>
            <person name="Floudas D."/>
            <person name="Copeland A."/>
            <person name="Barry K.W."/>
            <person name="Cichocki N."/>
            <person name="Veneault-Fourrey C."/>
            <person name="LaButti K."/>
            <person name="Lindquist E.A."/>
            <person name="Lipzen A."/>
            <person name="Lundell T."/>
            <person name="Morin E."/>
            <person name="Murat C."/>
            <person name="Riley R."/>
            <person name="Ohm R."/>
            <person name="Sun H."/>
            <person name="Tunlid A."/>
            <person name="Henrissat B."/>
            <person name="Grigoriev I.V."/>
            <person name="Hibbett D.S."/>
            <person name="Martin F."/>
        </authorList>
    </citation>
    <scope>NUCLEOTIDE SEQUENCE [LARGE SCALE GENOMIC DNA]</scope>
    <source>
        <strain evidence="3">Zn</strain>
    </source>
</reference>
<organism evidence="2 3">
    <name type="scientific">Oidiodendron maius (strain Zn)</name>
    <dbReference type="NCBI Taxonomy" id="913774"/>
    <lineage>
        <taxon>Eukaryota</taxon>
        <taxon>Fungi</taxon>
        <taxon>Dikarya</taxon>
        <taxon>Ascomycota</taxon>
        <taxon>Pezizomycotina</taxon>
        <taxon>Leotiomycetes</taxon>
        <taxon>Leotiomycetes incertae sedis</taxon>
        <taxon>Myxotrichaceae</taxon>
        <taxon>Oidiodendron</taxon>
    </lineage>
</organism>
<protein>
    <submittedName>
        <fullName evidence="2">Uncharacterized protein</fullName>
    </submittedName>
</protein>
<evidence type="ECO:0000256" key="1">
    <source>
        <dbReference type="SAM" id="SignalP"/>
    </source>
</evidence>
<sequence length="102" mass="10497">MYSSYLVALFPLAALAAIDGHCTGTATGIWLQDGICETIATCDYYHGTYMTGGCPNDGNDVKCCLVGLSGGTGGSSVNPCGGDSFCEWTSLPCSGTFVTVFE</sequence>
<dbReference type="HOGENOM" id="CLU_147540_1_0_1"/>
<accession>A0A0C3GC92</accession>
<dbReference type="EMBL" id="KN832893">
    <property type="protein sequence ID" value="KIM93775.1"/>
    <property type="molecule type" value="Genomic_DNA"/>
</dbReference>
<dbReference type="InParanoid" id="A0A0C3GC92"/>
<dbReference type="STRING" id="913774.A0A0C3GC92"/>